<dbReference type="InterPro" id="IPR003661">
    <property type="entry name" value="HisK_dim/P_dom"/>
</dbReference>
<feature type="domain" description="Response regulatory" evidence="18">
    <location>
        <begin position="777"/>
        <end position="894"/>
    </location>
</feature>
<dbReference type="SMART" id="SM00387">
    <property type="entry name" value="HATPase_c"/>
    <property type="match status" value="1"/>
</dbReference>
<dbReference type="Gene3D" id="3.30.565.10">
    <property type="entry name" value="Histidine kinase-like ATPase, C-terminal domain"/>
    <property type="match status" value="1"/>
</dbReference>
<dbReference type="InterPro" id="IPR029016">
    <property type="entry name" value="GAF-like_dom_sf"/>
</dbReference>
<feature type="domain" description="HAMP" evidence="19">
    <location>
        <begin position="213"/>
        <end position="266"/>
    </location>
</feature>
<keyword evidence="6 14" id="KW-0597">Phosphoprotein</keyword>
<evidence type="ECO:0000256" key="14">
    <source>
        <dbReference type="PROSITE-ProRule" id="PRU00169"/>
    </source>
</evidence>
<dbReference type="Pfam" id="PF05227">
    <property type="entry name" value="CHASE3"/>
    <property type="match status" value="1"/>
</dbReference>
<dbReference type="SMART" id="SM00388">
    <property type="entry name" value="HisKA"/>
    <property type="match status" value="1"/>
</dbReference>
<dbReference type="FunFam" id="3.30.565.10:FF:000010">
    <property type="entry name" value="Sensor histidine kinase RcsC"/>
    <property type="match status" value="1"/>
</dbReference>
<dbReference type="Pfam" id="PF13185">
    <property type="entry name" value="GAF_2"/>
    <property type="match status" value="1"/>
</dbReference>
<evidence type="ECO:0000256" key="9">
    <source>
        <dbReference type="ARBA" id="ARBA00022777"/>
    </source>
</evidence>
<dbReference type="Pfam" id="PF02518">
    <property type="entry name" value="HATPase_c"/>
    <property type="match status" value="1"/>
</dbReference>
<organism evidence="20 21">
    <name type="scientific">Paenibacillus rhizophilus</name>
    <dbReference type="NCBI Taxonomy" id="1850366"/>
    <lineage>
        <taxon>Bacteria</taxon>
        <taxon>Bacillati</taxon>
        <taxon>Bacillota</taxon>
        <taxon>Bacilli</taxon>
        <taxon>Bacillales</taxon>
        <taxon>Paenibacillaceae</taxon>
        <taxon>Paenibacillus</taxon>
    </lineage>
</organism>
<dbReference type="Gene3D" id="3.30.450.40">
    <property type="match status" value="1"/>
</dbReference>
<dbReference type="Pfam" id="PF00672">
    <property type="entry name" value="HAMP"/>
    <property type="match status" value="1"/>
</dbReference>
<evidence type="ECO:0000313" key="21">
    <source>
        <dbReference type="Proteomes" id="UP000282529"/>
    </source>
</evidence>
<dbReference type="InterPro" id="IPR004358">
    <property type="entry name" value="Sig_transdc_His_kin-like_C"/>
</dbReference>
<evidence type="ECO:0000256" key="2">
    <source>
        <dbReference type="ARBA" id="ARBA00004651"/>
    </source>
</evidence>
<dbReference type="CDD" id="cd16922">
    <property type="entry name" value="HATPase_EvgS-ArcB-TorS-like"/>
    <property type="match status" value="1"/>
</dbReference>
<dbReference type="Proteomes" id="UP000282529">
    <property type="component" value="Unassembled WGS sequence"/>
</dbReference>
<dbReference type="GO" id="GO:0000155">
    <property type="term" value="F:phosphorelay sensor kinase activity"/>
    <property type="evidence" value="ECO:0007669"/>
    <property type="project" value="InterPro"/>
</dbReference>
<keyword evidence="16" id="KW-1133">Transmembrane helix</keyword>
<reference evidence="20 21" key="1">
    <citation type="submission" date="2018-11" db="EMBL/GenBank/DDBJ databases">
        <title>Genome sequence of strain 7197.</title>
        <authorList>
            <person name="Gao J."/>
            <person name="Sun J."/>
        </authorList>
    </citation>
    <scope>NUCLEOTIDE SEQUENCE [LARGE SCALE GENOMIC DNA]</scope>
    <source>
        <strain evidence="20 21">7197</strain>
    </source>
</reference>
<dbReference type="Gene3D" id="3.40.50.2300">
    <property type="match status" value="1"/>
</dbReference>
<evidence type="ECO:0000256" key="1">
    <source>
        <dbReference type="ARBA" id="ARBA00000085"/>
    </source>
</evidence>
<comment type="similarity">
    <text evidence="3">In the N-terminal section; belongs to the phytochrome family.</text>
</comment>
<dbReference type="InterPro" id="IPR036097">
    <property type="entry name" value="HisK_dim/P_sf"/>
</dbReference>
<keyword evidence="5" id="KW-1003">Cell membrane</keyword>
<feature type="transmembrane region" description="Helical" evidence="16">
    <location>
        <begin position="189"/>
        <end position="211"/>
    </location>
</feature>
<dbReference type="OrthoDB" id="9790669at2"/>
<comment type="caution">
    <text evidence="20">The sequence shown here is derived from an EMBL/GenBank/DDBJ whole genome shotgun (WGS) entry which is preliminary data.</text>
</comment>
<dbReference type="InterPro" id="IPR003594">
    <property type="entry name" value="HATPase_dom"/>
</dbReference>
<sequence>MDKNVWNLKVRGKIALGYIMILFVLGLFLIIVQGRISELEQETVMLSGHDMQVHDLTFQIEKNVLNMETGQRGYALTGNESYLAPYYDGLEKWRINYADLNEMIAGNASQVENLKSIKVNIESWIVKAGQHVVGLKQAGRDAEVTAYFQADTGKSIVDQIRKELQHFRDIDRETTEKRVTNLKDRNRQLIVTMYILWSLVALVAIAASIMISGGIVKTLKNVIDAINHIADGDSKARRIEVNTKDEIYDLAIATNRLLENVEREQRLSDQVARMSLKLQEKTAPADLSDTFLSKLSTMLEIQYGSVYIAQGNYGDSLVRVSSYAGGEEDTHLGREKVMLGEGLVGQCALDQNLLKLEELPGDYINISSGLGRTPPRQAVIAPAVFENRTVAVVEVASLMRWTPEHFTLLKQMLDLFAVSVNSVMTRMQIEQLYSESQTMNEELQTQSEELQVQTHELINVNSKLETQKEFAENTASELEKMNEELERSSRYKSEFLANMSHELRTPLNSMLLLSQILSENQGGNLTEEQQTYASVIHSSGSDLLAIINDILDLSKVEAGKMQIETSAVNLTEFPSLFDGYFGKTAESKKLEFSVVLKDRVPDIFYTDELRLHQILRNLLSNAFKFTNKGGVTLEVSKLDSFSAPGYHPAGPMLAFSVIDSGIGISPDKRNLIFEAFQQADGSTARKFGGTGLGLSISQQLAKLLGGYLTLKSKPNEGSIFTLYLPCRNEPWEPQGQIFDSEAAATVESGTFANGSIGEMRSDDSFYSTDYGCLTGKTVLVVDDDSRNIFALTQTLQKYDMKVLTAQNGFECLQIVRENPEIGIVLLDIMMPVLDGYDTLSILREELLLTELPIIAVSAKTMKEDREKCLAAGATDFIKKPVNLKELLQLMCHHLRIKSDWRSENAESEDNIKKLM</sequence>
<dbReference type="CDD" id="cd00082">
    <property type="entry name" value="HisKA"/>
    <property type="match status" value="1"/>
</dbReference>
<keyword evidence="11" id="KW-0902">Two-component regulatory system</keyword>
<evidence type="ECO:0000256" key="10">
    <source>
        <dbReference type="ARBA" id="ARBA00022840"/>
    </source>
</evidence>
<dbReference type="RefSeq" id="WP_124694271.1">
    <property type="nucleotide sequence ID" value="NZ_JBHUFE010000016.1"/>
</dbReference>
<keyword evidence="16" id="KW-0812">Transmembrane</keyword>
<dbReference type="SUPFAM" id="SSF158472">
    <property type="entry name" value="HAMP domain-like"/>
    <property type="match status" value="1"/>
</dbReference>
<dbReference type="CDD" id="cd17546">
    <property type="entry name" value="REC_hyHK_CKI1_RcsC-like"/>
    <property type="match status" value="1"/>
</dbReference>
<dbReference type="SUPFAM" id="SSF52172">
    <property type="entry name" value="CheY-like"/>
    <property type="match status" value="1"/>
</dbReference>
<keyword evidence="9" id="KW-0418">Kinase</keyword>
<dbReference type="PANTHER" id="PTHR45339">
    <property type="entry name" value="HYBRID SIGNAL TRANSDUCTION HISTIDINE KINASE J"/>
    <property type="match status" value="1"/>
</dbReference>
<dbReference type="Pfam" id="PF00512">
    <property type="entry name" value="HisKA"/>
    <property type="match status" value="1"/>
</dbReference>
<keyword evidence="21" id="KW-1185">Reference proteome</keyword>
<keyword evidence="15" id="KW-0175">Coiled coil</keyword>
<dbReference type="PROSITE" id="PS50110">
    <property type="entry name" value="RESPONSE_REGULATORY"/>
    <property type="match status" value="1"/>
</dbReference>
<accession>A0A3N9PBL0</accession>
<dbReference type="PRINTS" id="PR00344">
    <property type="entry name" value="BCTRLSENSOR"/>
</dbReference>
<dbReference type="PROSITE" id="PS50109">
    <property type="entry name" value="HIS_KIN"/>
    <property type="match status" value="1"/>
</dbReference>
<dbReference type="CDD" id="cd19410">
    <property type="entry name" value="HK9-like_sensor"/>
    <property type="match status" value="1"/>
</dbReference>
<feature type="modified residue" description="4-aspartylphosphate" evidence="14">
    <location>
        <position position="827"/>
    </location>
</feature>
<dbReference type="InterPro" id="IPR001789">
    <property type="entry name" value="Sig_transdc_resp-reg_receiver"/>
</dbReference>
<feature type="domain" description="Histidine kinase" evidence="17">
    <location>
        <begin position="498"/>
        <end position="728"/>
    </location>
</feature>
<evidence type="ECO:0000256" key="12">
    <source>
        <dbReference type="ARBA" id="ARBA00023136"/>
    </source>
</evidence>
<evidence type="ECO:0000256" key="5">
    <source>
        <dbReference type="ARBA" id="ARBA00022475"/>
    </source>
</evidence>
<dbReference type="PANTHER" id="PTHR45339:SF1">
    <property type="entry name" value="HYBRID SIGNAL TRANSDUCTION HISTIDINE KINASE J"/>
    <property type="match status" value="1"/>
</dbReference>
<dbReference type="Pfam" id="PF00072">
    <property type="entry name" value="Response_reg"/>
    <property type="match status" value="1"/>
</dbReference>
<gene>
    <name evidence="20" type="ORF">EH198_04300</name>
</gene>
<feature type="coiled-coil region" evidence="15">
    <location>
        <begin position="429"/>
        <end position="491"/>
    </location>
</feature>
<evidence type="ECO:0000256" key="15">
    <source>
        <dbReference type="SAM" id="Coils"/>
    </source>
</evidence>
<dbReference type="PROSITE" id="PS50885">
    <property type="entry name" value="HAMP"/>
    <property type="match status" value="1"/>
</dbReference>
<keyword evidence="8" id="KW-0547">Nucleotide-binding</keyword>
<dbReference type="GO" id="GO:0005886">
    <property type="term" value="C:plasma membrane"/>
    <property type="evidence" value="ECO:0007669"/>
    <property type="project" value="UniProtKB-SubCell"/>
</dbReference>
<dbReference type="CDD" id="cd06225">
    <property type="entry name" value="HAMP"/>
    <property type="match status" value="1"/>
</dbReference>
<dbReference type="EC" id="2.7.13.3" evidence="4"/>
<feature type="transmembrane region" description="Helical" evidence="16">
    <location>
        <begin position="14"/>
        <end position="32"/>
    </location>
</feature>
<evidence type="ECO:0000256" key="4">
    <source>
        <dbReference type="ARBA" id="ARBA00012438"/>
    </source>
</evidence>
<evidence type="ECO:0000256" key="16">
    <source>
        <dbReference type="SAM" id="Phobius"/>
    </source>
</evidence>
<keyword evidence="10" id="KW-0067">ATP-binding</keyword>
<dbReference type="Gene3D" id="6.10.340.10">
    <property type="match status" value="1"/>
</dbReference>
<dbReference type="InterPro" id="IPR003018">
    <property type="entry name" value="GAF"/>
</dbReference>
<name>A0A3N9PBL0_9BACL</name>
<proteinExistence type="inferred from homology"/>
<keyword evidence="12 16" id="KW-0472">Membrane</keyword>
<evidence type="ECO:0000256" key="11">
    <source>
        <dbReference type="ARBA" id="ARBA00023012"/>
    </source>
</evidence>
<keyword evidence="7" id="KW-0808">Transferase</keyword>
<protein>
    <recommendedName>
        <fullName evidence="13">Circadian input-output histidine kinase CikA</fullName>
        <ecNumber evidence="4">2.7.13.3</ecNumber>
    </recommendedName>
</protein>
<evidence type="ECO:0000256" key="13">
    <source>
        <dbReference type="ARBA" id="ARBA00074306"/>
    </source>
</evidence>
<dbReference type="GO" id="GO:0005524">
    <property type="term" value="F:ATP binding"/>
    <property type="evidence" value="ECO:0007669"/>
    <property type="project" value="UniProtKB-KW"/>
</dbReference>
<evidence type="ECO:0000256" key="8">
    <source>
        <dbReference type="ARBA" id="ARBA00022741"/>
    </source>
</evidence>
<dbReference type="InterPro" id="IPR005467">
    <property type="entry name" value="His_kinase_dom"/>
</dbReference>
<dbReference type="Gene3D" id="1.10.287.130">
    <property type="match status" value="1"/>
</dbReference>
<dbReference type="InterPro" id="IPR036890">
    <property type="entry name" value="HATPase_C_sf"/>
</dbReference>
<dbReference type="InterPro" id="IPR007891">
    <property type="entry name" value="CHASE3"/>
</dbReference>
<evidence type="ECO:0000256" key="3">
    <source>
        <dbReference type="ARBA" id="ARBA00006402"/>
    </source>
</evidence>
<dbReference type="InterPro" id="IPR003660">
    <property type="entry name" value="HAMP_dom"/>
</dbReference>
<dbReference type="AlphaFoldDB" id="A0A3N9PBL0"/>
<dbReference type="SUPFAM" id="SSF55874">
    <property type="entry name" value="ATPase domain of HSP90 chaperone/DNA topoisomerase II/histidine kinase"/>
    <property type="match status" value="1"/>
</dbReference>
<evidence type="ECO:0000313" key="20">
    <source>
        <dbReference type="EMBL" id="RQW13628.1"/>
    </source>
</evidence>
<dbReference type="SMART" id="SM00448">
    <property type="entry name" value="REC"/>
    <property type="match status" value="1"/>
</dbReference>
<evidence type="ECO:0000256" key="6">
    <source>
        <dbReference type="ARBA" id="ARBA00022553"/>
    </source>
</evidence>
<evidence type="ECO:0000256" key="7">
    <source>
        <dbReference type="ARBA" id="ARBA00022679"/>
    </source>
</evidence>
<evidence type="ECO:0000259" key="18">
    <source>
        <dbReference type="PROSITE" id="PS50110"/>
    </source>
</evidence>
<dbReference type="SUPFAM" id="SSF55781">
    <property type="entry name" value="GAF domain-like"/>
    <property type="match status" value="1"/>
</dbReference>
<evidence type="ECO:0000259" key="19">
    <source>
        <dbReference type="PROSITE" id="PS50885"/>
    </source>
</evidence>
<comment type="subcellular location">
    <subcellularLocation>
        <location evidence="2">Cell membrane</location>
        <topology evidence="2">Multi-pass membrane protein</topology>
    </subcellularLocation>
</comment>
<dbReference type="SUPFAM" id="SSF47384">
    <property type="entry name" value="Homodimeric domain of signal transducing histidine kinase"/>
    <property type="match status" value="1"/>
</dbReference>
<evidence type="ECO:0000259" key="17">
    <source>
        <dbReference type="PROSITE" id="PS50109"/>
    </source>
</evidence>
<comment type="catalytic activity">
    <reaction evidence="1">
        <text>ATP + protein L-histidine = ADP + protein N-phospho-L-histidine.</text>
        <dbReference type="EC" id="2.7.13.3"/>
    </reaction>
</comment>
<dbReference type="EMBL" id="RQPI01000001">
    <property type="protein sequence ID" value="RQW13628.1"/>
    <property type="molecule type" value="Genomic_DNA"/>
</dbReference>
<dbReference type="InterPro" id="IPR011006">
    <property type="entry name" value="CheY-like_superfamily"/>
</dbReference>